<dbReference type="SUPFAM" id="SSF111369">
    <property type="entry name" value="HlyD-like secretion proteins"/>
    <property type="match status" value="1"/>
</dbReference>
<dbReference type="Gene3D" id="2.40.50.100">
    <property type="match status" value="1"/>
</dbReference>
<accession>A0A1T1HCT4</accession>
<evidence type="ECO:0000259" key="3">
    <source>
        <dbReference type="Pfam" id="PF25954"/>
    </source>
</evidence>
<evidence type="ECO:0000259" key="2">
    <source>
        <dbReference type="Pfam" id="PF25917"/>
    </source>
</evidence>
<dbReference type="PANTHER" id="PTHR30469">
    <property type="entry name" value="MULTIDRUG RESISTANCE PROTEIN MDTA"/>
    <property type="match status" value="1"/>
</dbReference>
<dbReference type="InterPro" id="IPR006143">
    <property type="entry name" value="RND_pump_MFP"/>
</dbReference>
<comment type="caution">
    <text evidence="4">The sequence shown here is derived from an EMBL/GenBank/DDBJ whole genome shotgun (WGS) entry which is preliminary data.</text>
</comment>
<dbReference type="GO" id="GO:0015562">
    <property type="term" value="F:efflux transmembrane transporter activity"/>
    <property type="evidence" value="ECO:0007669"/>
    <property type="project" value="TreeGrafter"/>
</dbReference>
<feature type="domain" description="CusB-like beta-barrel" evidence="3">
    <location>
        <begin position="210"/>
        <end position="279"/>
    </location>
</feature>
<dbReference type="Proteomes" id="UP000190064">
    <property type="component" value="Unassembled WGS sequence"/>
</dbReference>
<dbReference type="GO" id="GO:1990281">
    <property type="term" value="C:efflux pump complex"/>
    <property type="evidence" value="ECO:0007669"/>
    <property type="project" value="TreeGrafter"/>
</dbReference>
<dbReference type="AlphaFoldDB" id="A0A1T1HCT4"/>
<dbReference type="NCBIfam" id="TIGR01730">
    <property type="entry name" value="RND_mfp"/>
    <property type="match status" value="1"/>
</dbReference>
<evidence type="ECO:0000313" key="5">
    <source>
        <dbReference type="Proteomes" id="UP000190064"/>
    </source>
</evidence>
<dbReference type="PANTHER" id="PTHR30469:SF29">
    <property type="entry name" value="BLR2860 PROTEIN"/>
    <property type="match status" value="1"/>
</dbReference>
<dbReference type="InterPro" id="IPR058792">
    <property type="entry name" value="Beta-barrel_RND_2"/>
</dbReference>
<dbReference type="Gene3D" id="2.40.30.170">
    <property type="match status" value="1"/>
</dbReference>
<reference evidence="4" key="1">
    <citation type="submission" date="2017-02" db="EMBL/GenBank/DDBJ databases">
        <title>Draft Genome Sequence of the Salt Water Bacterium Oceanospirillum linum ATCC 11336.</title>
        <authorList>
            <person name="Trachtenberg A.M."/>
            <person name="Carney J.G."/>
            <person name="Linnane J.D."/>
            <person name="Rheaume B.A."/>
            <person name="Pitts N.L."/>
            <person name="Mykles D.L."/>
            <person name="Maclea K.S."/>
        </authorList>
    </citation>
    <scope>NUCLEOTIDE SEQUENCE [LARGE SCALE GENOMIC DNA]</scope>
    <source>
        <strain evidence="4">ATCC 11336</strain>
    </source>
</reference>
<sequence length="382" mass="40657">MHPVNIKLSHVAAAVAVVGFVGWALTARIDTALAEAPEASGNSKPEVTLPQVEVQLSEASLYDRETVLQGQIEPWRRVQLRAQVSGTVESLLVQQGARVSQGEPLIRLSGSEYQAQLHSAKASVRLKEAELKGARKLYKTNLQTETAVLSLESELESARSGLVLAQQQLDHVVPKAPFDGVVDQLDAELGQYMTPGEEWGLLVNIDRLKVTAQVPQQDVIHVAVGQRVEVALLDGRQLEGSVSFVASAADPSTRGFPIEVALENPDQLRIAGASATLNIHLGSVPAHKLSPALLSLNEKGELGVKWVDAQNKVVFAPVSLLSTGTDGAWITGLPDKVSVISLGGGFVHHGQTVSVVNISGTDTPVTDYSRDDSELVIARGAN</sequence>
<proteinExistence type="inferred from homology"/>
<dbReference type="Gene3D" id="1.10.287.470">
    <property type="entry name" value="Helix hairpin bin"/>
    <property type="match status" value="1"/>
</dbReference>
<dbReference type="InterPro" id="IPR058625">
    <property type="entry name" value="MdtA-like_BSH"/>
</dbReference>
<dbReference type="STRING" id="966.BTA35_0206180"/>
<gene>
    <name evidence="4" type="ORF">BTA35_0206180</name>
</gene>
<feature type="domain" description="Multidrug resistance protein MdtA-like barrel-sandwich hybrid" evidence="2">
    <location>
        <begin position="76"/>
        <end position="203"/>
    </location>
</feature>
<comment type="similarity">
    <text evidence="1">Belongs to the membrane fusion protein (MFP) (TC 8.A.1) family.</text>
</comment>
<dbReference type="Pfam" id="PF25954">
    <property type="entry name" value="Beta-barrel_RND_2"/>
    <property type="match status" value="1"/>
</dbReference>
<dbReference type="EMBL" id="MTSD02000002">
    <property type="protein sequence ID" value="OOV87616.1"/>
    <property type="molecule type" value="Genomic_DNA"/>
</dbReference>
<organism evidence="4 5">
    <name type="scientific">Oceanospirillum linum</name>
    <dbReference type="NCBI Taxonomy" id="966"/>
    <lineage>
        <taxon>Bacteria</taxon>
        <taxon>Pseudomonadati</taxon>
        <taxon>Pseudomonadota</taxon>
        <taxon>Gammaproteobacteria</taxon>
        <taxon>Oceanospirillales</taxon>
        <taxon>Oceanospirillaceae</taxon>
        <taxon>Oceanospirillum</taxon>
    </lineage>
</organism>
<evidence type="ECO:0000313" key="4">
    <source>
        <dbReference type="EMBL" id="OOV87616.1"/>
    </source>
</evidence>
<evidence type="ECO:0000256" key="1">
    <source>
        <dbReference type="ARBA" id="ARBA00009477"/>
    </source>
</evidence>
<dbReference type="Pfam" id="PF25917">
    <property type="entry name" value="BSH_RND"/>
    <property type="match status" value="1"/>
</dbReference>
<keyword evidence="5" id="KW-1185">Reference proteome</keyword>
<protein>
    <submittedName>
        <fullName evidence="4">Uncharacterized protein</fullName>
    </submittedName>
</protein>
<name>A0A1T1HCT4_OCELI</name>